<accession>A0A4C1Z248</accession>
<feature type="compositionally biased region" description="Low complexity" evidence="1">
    <location>
        <begin position="54"/>
        <end position="67"/>
    </location>
</feature>
<gene>
    <name evidence="2" type="ORF">EVAR_49830_1</name>
</gene>
<sequence>MDVHSINYVPNLRRWPEIKVKQFPLRRAGEHEAGSSVLFKSKSHRTDEVRRADGGVSQSRRAARSAGVRRIQGKLDAIREARERINSTSRFPRKYRCSAHRTVKVEDFAFAYYRHAFVTVPRS</sequence>
<keyword evidence="3" id="KW-1185">Reference proteome</keyword>
<protein>
    <submittedName>
        <fullName evidence="2">Uncharacterized protein</fullName>
    </submittedName>
</protein>
<feature type="region of interest" description="Disordered" evidence="1">
    <location>
        <begin position="36"/>
        <end position="67"/>
    </location>
</feature>
<comment type="caution">
    <text evidence="2">The sequence shown here is derived from an EMBL/GenBank/DDBJ whole genome shotgun (WGS) entry which is preliminary data.</text>
</comment>
<proteinExistence type="predicted"/>
<dbReference type="AlphaFoldDB" id="A0A4C1Z248"/>
<evidence type="ECO:0000256" key="1">
    <source>
        <dbReference type="SAM" id="MobiDB-lite"/>
    </source>
</evidence>
<organism evidence="2 3">
    <name type="scientific">Eumeta variegata</name>
    <name type="common">Bagworm moth</name>
    <name type="synonym">Eumeta japonica</name>
    <dbReference type="NCBI Taxonomy" id="151549"/>
    <lineage>
        <taxon>Eukaryota</taxon>
        <taxon>Metazoa</taxon>
        <taxon>Ecdysozoa</taxon>
        <taxon>Arthropoda</taxon>
        <taxon>Hexapoda</taxon>
        <taxon>Insecta</taxon>
        <taxon>Pterygota</taxon>
        <taxon>Neoptera</taxon>
        <taxon>Endopterygota</taxon>
        <taxon>Lepidoptera</taxon>
        <taxon>Glossata</taxon>
        <taxon>Ditrysia</taxon>
        <taxon>Tineoidea</taxon>
        <taxon>Psychidae</taxon>
        <taxon>Oiketicinae</taxon>
        <taxon>Eumeta</taxon>
    </lineage>
</organism>
<dbReference type="EMBL" id="BGZK01001474">
    <property type="protein sequence ID" value="GBP80665.1"/>
    <property type="molecule type" value="Genomic_DNA"/>
</dbReference>
<evidence type="ECO:0000313" key="2">
    <source>
        <dbReference type="EMBL" id="GBP80665.1"/>
    </source>
</evidence>
<dbReference type="Proteomes" id="UP000299102">
    <property type="component" value="Unassembled WGS sequence"/>
</dbReference>
<name>A0A4C1Z248_EUMVA</name>
<reference evidence="2 3" key="1">
    <citation type="journal article" date="2019" name="Commun. Biol.">
        <title>The bagworm genome reveals a unique fibroin gene that provides high tensile strength.</title>
        <authorList>
            <person name="Kono N."/>
            <person name="Nakamura H."/>
            <person name="Ohtoshi R."/>
            <person name="Tomita M."/>
            <person name="Numata K."/>
            <person name="Arakawa K."/>
        </authorList>
    </citation>
    <scope>NUCLEOTIDE SEQUENCE [LARGE SCALE GENOMIC DNA]</scope>
</reference>
<evidence type="ECO:0000313" key="3">
    <source>
        <dbReference type="Proteomes" id="UP000299102"/>
    </source>
</evidence>
<feature type="compositionally biased region" description="Basic and acidic residues" evidence="1">
    <location>
        <begin position="44"/>
        <end position="53"/>
    </location>
</feature>